<evidence type="ECO:0000256" key="3">
    <source>
        <dbReference type="ARBA" id="ARBA00022692"/>
    </source>
</evidence>
<dbReference type="GO" id="GO:0005886">
    <property type="term" value="C:plasma membrane"/>
    <property type="evidence" value="ECO:0007669"/>
    <property type="project" value="UniProtKB-SubCell"/>
</dbReference>
<dbReference type="PANTHER" id="PTHR43738">
    <property type="entry name" value="ABC TRANSPORTER, MEMBRANE PROTEIN"/>
    <property type="match status" value="1"/>
</dbReference>
<reference evidence="9 10" key="1">
    <citation type="submission" date="2020-02" db="EMBL/GenBank/DDBJ databases">
        <title>Genome sequence of the type strain CCBAU10050 of Rhizobium daejeonense.</title>
        <authorList>
            <person name="Gao J."/>
            <person name="Sun J."/>
        </authorList>
    </citation>
    <scope>NUCLEOTIDE SEQUENCE [LARGE SCALE GENOMIC DNA]</scope>
    <source>
        <strain evidence="9 10">CCBAU10050</strain>
    </source>
</reference>
<comment type="caution">
    <text evidence="9">The sequence shown here is derived from an EMBL/GenBank/DDBJ whole genome shotgun (WGS) entry which is preliminary data.</text>
</comment>
<keyword evidence="10" id="KW-1185">Reference proteome</keyword>
<proteinExistence type="predicted"/>
<dbReference type="InterPro" id="IPR003838">
    <property type="entry name" value="ABC3_permease_C"/>
</dbReference>
<dbReference type="PANTHER" id="PTHR43738:SF2">
    <property type="entry name" value="ABC TRANSPORTER PERMEASE"/>
    <property type="match status" value="1"/>
</dbReference>
<keyword evidence="3 7" id="KW-0812">Transmembrane</keyword>
<feature type="region of interest" description="Disordered" evidence="6">
    <location>
        <begin position="220"/>
        <end position="253"/>
    </location>
</feature>
<evidence type="ECO:0000313" key="10">
    <source>
        <dbReference type="Proteomes" id="UP000477849"/>
    </source>
</evidence>
<evidence type="ECO:0000256" key="4">
    <source>
        <dbReference type="ARBA" id="ARBA00022989"/>
    </source>
</evidence>
<dbReference type="InterPro" id="IPR051125">
    <property type="entry name" value="ABC-4/HrtB_transporter"/>
</dbReference>
<gene>
    <name evidence="9" type="ORF">G6N76_15615</name>
</gene>
<keyword evidence="5 7" id="KW-0472">Membrane</keyword>
<dbReference type="EMBL" id="JAAKZH010000004">
    <property type="protein sequence ID" value="NGO65096.1"/>
    <property type="molecule type" value="Genomic_DNA"/>
</dbReference>
<dbReference type="AlphaFoldDB" id="A0A6M1SEC6"/>
<keyword evidence="4 7" id="KW-1133">Transmembrane helix</keyword>
<evidence type="ECO:0000256" key="7">
    <source>
        <dbReference type="SAM" id="Phobius"/>
    </source>
</evidence>
<organism evidence="9 10">
    <name type="scientific">Rhizobium daejeonense</name>
    <dbReference type="NCBI Taxonomy" id="240521"/>
    <lineage>
        <taxon>Bacteria</taxon>
        <taxon>Pseudomonadati</taxon>
        <taxon>Pseudomonadota</taxon>
        <taxon>Alphaproteobacteria</taxon>
        <taxon>Hyphomicrobiales</taxon>
        <taxon>Rhizobiaceae</taxon>
        <taxon>Rhizobium/Agrobacterium group</taxon>
        <taxon>Rhizobium</taxon>
    </lineage>
</organism>
<name>A0A6M1SEC6_9HYPH</name>
<sequence>MIRFILADLRRLWAGSVVVVLLVALATALGVTVTLQERSLRLGSARAADKFDLVVGAAGSETQLVLSSVFLQAAPLPLVSGEVLHALSEDPRVAWAAPVAFGDSFNGYPLVGTTTTLIGNTTPGFSEGAMFAAEGEAVIGAAVQLRIGDEVKPMHGNAGEGGHTHTELAYHVVGRLKPTNTPWDRAILVPVQAVWHIHGLGGEGEDHDHEHVSEGVATPAVGGASSAEAEHHDEEDGDEHHHGGIDPDAPLAETFDEHMPGLPAILVKPKTIGNAYKLRQEYRAETTLAVFPGEVLTRLYATLGDAKLVLSAVSVGAQVLVAAALLLVTILHVGQRRRQIGALRAFGAPRLAVFGIVWSELFLLVLIGIGIGYLIGYGAAVFIANLLTAQSGVVLPVSFARPDLLQAGWMLAFGAFLATLPAWLAYRQSPASALRS</sequence>
<evidence type="ECO:0000259" key="8">
    <source>
        <dbReference type="Pfam" id="PF02687"/>
    </source>
</evidence>
<evidence type="ECO:0000313" key="9">
    <source>
        <dbReference type="EMBL" id="NGO65096.1"/>
    </source>
</evidence>
<keyword evidence="2" id="KW-1003">Cell membrane</keyword>
<dbReference type="RefSeq" id="WP_163902576.1">
    <property type="nucleotide sequence ID" value="NZ_CP048427.1"/>
</dbReference>
<evidence type="ECO:0000256" key="2">
    <source>
        <dbReference type="ARBA" id="ARBA00022475"/>
    </source>
</evidence>
<evidence type="ECO:0000256" key="6">
    <source>
        <dbReference type="SAM" id="MobiDB-lite"/>
    </source>
</evidence>
<comment type="subcellular location">
    <subcellularLocation>
        <location evidence="1">Cell membrane</location>
        <topology evidence="1">Multi-pass membrane protein</topology>
    </subcellularLocation>
</comment>
<feature type="transmembrane region" description="Helical" evidence="7">
    <location>
        <begin position="308"/>
        <end position="331"/>
    </location>
</feature>
<protein>
    <submittedName>
        <fullName evidence="9">ABC transporter permease</fullName>
    </submittedName>
</protein>
<accession>A0A6M1SEC6</accession>
<evidence type="ECO:0000256" key="1">
    <source>
        <dbReference type="ARBA" id="ARBA00004651"/>
    </source>
</evidence>
<feature type="compositionally biased region" description="Basic and acidic residues" evidence="6">
    <location>
        <begin position="228"/>
        <end position="245"/>
    </location>
</feature>
<feature type="transmembrane region" description="Helical" evidence="7">
    <location>
        <begin position="404"/>
        <end position="426"/>
    </location>
</feature>
<evidence type="ECO:0000256" key="5">
    <source>
        <dbReference type="ARBA" id="ARBA00023136"/>
    </source>
</evidence>
<feature type="domain" description="ABC3 transporter permease C-terminal" evidence="8">
    <location>
        <begin position="313"/>
        <end position="428"/>
    </location>
</feature>
<dbReference type="Pfam" id="PF02687">
    <property type="entry name" value="FtsX"/>
    <property type="match status" value="1"/>
</dbReference>
<dbReference type="Proteomes" id="UP000477849">
    <property type="component" value="Unassembled WGS sequence"/>
</dbReference>
<feature type="transmembrane region" description="Helical" evidence="7">
    <location>
        <begin position="351"/>
        <end position="384"/>
    </location>
</feature>